<sequence>MSPITRRIVYALAYEGIALVCNTLILAAIGHDGTLSGAVAAIETLVALGWNLLFTSLYERWEANNALKGRTIARRIVHAVLFEGGLAIMLTPIVALILSVSITEAFVTNLGLLTFFLVYTYLFNWAFDRIFGLPASARATG</sequence>
<feature type="transmembrane region" description="Helical" evidence="1">
    <location>
        <begin position="106"/>
        <end position="127"/>
    </location>
</feature>
<dbReference type="RefSeq" id="WP_209943840.1">
    <property type="nucleotide sequence ID" value="NZ_JAGGJU010000004.1"/>
</dbReference>
<organism evidence="3 4">
    <name type="scientific">Rhizobium halophytocola</name>
    <dbReference type="NCBI Taxonomy" id="735519"/>
    <lineage>
        <taxon>Bacteria</taxon>
        <taxon>Pseudomonadati</taxon>
        <taxon>Pseudomonadota</taxon>
        <taxon>Alphaproteobacteria</taxon>
        <taxon>Hyphomicrobiales</taxon>
        <taxon>Rhizobiaceae</taxon>
        <taxon>Rhizobium/Agrobacterium group</taxon>
        <taxon>Rhizobium</taxon>
    </lineage>
</organism>
<accession>A0ABS4DWZ1</accession>
<name>A0ABS4DWZ1_9HYPH</name>
<feature type="domain" description="Chlorhexidine efflux transporter" evidence="2">
    <location>
        <begin position="70"/>
        <end position="132"/>
    </location>
</feature>
<feature type="transmembrane region" description="Helical" evidence="1">
    <location>
        <begin position="12"/>
        <end position="29"/>
    </location>
</feature>
<gene>
    <name evidence="3" type="ORF">J2Z17_001645</name>
</gene>
<dbReference type="Proteomes" id="UP000759443">
    <property type="component" value="Unassembled WGS sequence"/>
</dbReference>
<feature type="domain" description="Chlorhexidine efflux transporter" evidence="2">
    <location>
        <begin position="4"/>
        <end position="63"/>
    </location>
</feature>
<keyword evidence="1" id="KW-1133">Transmembrane helix</keyword>
<reference evidence="3 4" key="1">
    <citation type="submission" date="2021-03" db="EMBL/GenBank/DDBJ databases">
        <title>Genomic Encyclopedia of Type Strains, Phase IV (KMG-IV): sequencing the most valuable type-strain genomes for metagenomic binning, comparative biology and taxonomic classification.</title>
        <authorList>
            <person name="Goeker M."/>
        </authorList>
    </citation>
    <scope>NUCLEOTIDE SEQUENCE [LARGE SCALE GENOMIC DNA]</scope>
    <source>
        <strain evidence="3 4">DSM 21600</strain>
    </source>
</reference>
<comment type="caution">
    <text evidence="3">The sequence shown here is derived from an EMBL/GenBank/DDBJ whole genome shotgun (WGS) entry which is preliminary data.</text>
</comment>
<evidence type="ECO:0000259" key="2">
    <source>
        <dbReference type="Pfam" id="PF05232"/>
    </source>
</evidence>
<evidence type="ECO:0000313" key="3">
    <source>
        <dbReference type="EMBL" id="MBP1850211.1"/>
    </source>
</evidence>
<evidence type="ECO:0000256" key="1">
    <source>
        <dbReference type="SAM" id="Phobius"/>
    </source>
</evidence>
<proteinExistence type="predicted"/>
<protein>
    <submittedName>
        <fullName evidence="3">Membrane protein</fullName>
    </submittedName>
</protein>
<evidence type="ECO:0000313" key="4">
    <source>
        <dbReference type="Proteomes" id="UP000759443"/>
    </source>
</evidence>
<dbReference type="InterPro" id="IPR007896">
    <property type="entry name" value="BTP_bacteria"/>
</dbReference>
<dbReference type="NCBIfam" id="NF033664">
    <property type="entry name" value="PACE_transport"/>
    <property type="match status" value="1"/>
</dbReference>
<dbReference type="Pfam" id="PF05232">
    <property type="entry name" value="BTP"/>
    <property type="match status" value="2"/>
</dbReference>
<dbReference type="InterPro" id="IPR058208">
    <property type="entry name" value="PACE"/>
</dbReference>
<dbReference type="EMBL" id="JAGGJU010000004">
    <property type="protein sequence ID" value="MBP1850211.1"/>
    <property type="molecule type" value="Genomic_DNA"/>
</dbReference>
<keyword evidence="4" id="KW-1185">Reference proteome</keyword>
<feature type="transmembrane region" description="Helical" evidence="1">
    <location>
        <begin position="79"/>
        <end position="100"/>
    </location>
</feature>
<feature type="transmembrane region" description="Helical" evidence="1">
    <location>
        <begin position="35"/>
        <end position="58"/>
    </location>
</feature>
<keyword evidence="1" id="KW-0472">Membrane</keyword>
<keyword evidence="1" id="KW-0812">Transmembrane</keyword>